<organism evidence="1 2">
    <name type="scientific">Coptis chinensis</name>
    <dbReference type="NCBI Taxonomy" id="261450"/>
    <lineage>
        <taxon>Eukaryota</taxon>
        <taxon>Viridiplantae</taxon>
        <taxon>Streptophyta</taxon>
        <taxon>Embryophyta</taxon>
        <taxon>Tracheophyta</taxon>
        <taxon>Spermatophyta</taxon>
        <taxon>Magnoliopsida</taxon>
        <taxon>Ranunculales</taxon>
        <taxon>Ranunculaceae</taxon>
        <taxon>Coptidoideae</taxon>
        <taxon>Coptis</taxon>
    </lineage>
</organism>
<dbReference type="GO" id="GO:0005811">
    <property type="term" value="C:lipid droplet"/>
    <property type="evidence" value="ECO:0007669"/>
    <property type="project" value="TreeGrafter"/>
</dbReference>
<gene>
    <name evidence="1" type="ORF">IFM89_006371</name>
</gene>
<dbReference type="GO" id="GO:0004806">
    <property type="term" value="F:triacylglycerol lipase activity"/>
    <property type="evidence" value="ECO:0007669"/>
    <property type="project" value="TreeGrafter"/>
</dbReference>
<name>A0A835HS19_9MAGN</name>
<reference evidence="1 2" key="1">
    <citation type="submission" date="2020-10" db="EMBL/GenBank/DDBJ databases">
        <title>The Coptis chinensis genome and diversification of protoberbering-type alkaloids.</title>
        <authorList>
            <person name="Wang B."/>
            <person name="Shu S."/>
            <person name="Song C."/>
            <person name="Liu Y."/>
        </authorList>
    </citation>
    <scope>NUCLEOTIDE SEQUENCE [LARGE SCALE GENOMIC DNA]</scope>
    <source>
        <strain evidence="1">HL-2020</strain>
        <tissue evidence="1">Leaf</tissue>
    </source>
</reference>
<comment type="caution">
    <text evidence="1">The sequence shown here is derived from an EMBL/GenBank/DDBJ whole genome shotgun (WGS) entry which is preliminary data.</text>
</comment>
<evidence type="ECO:0000313" key="2">
    <source>
        <dbReference type="Proteomes" id="UP000631114"/>
    </source>
</evidence>
<dbReference type="GO" id="GO:0005737">
    <property type="term" value="C:cytoplasm"/>
    <property type="evidence" value="ECO:0007669"/>
    <property type="project" value="TreeGrafter"/>
</dbReference>
<protein>
    <submittedName>
        <fullName evidence="1">Uncharacterized protein</fullName>
    </submittedName>
</protein>
<dbReference type="EMBL" id="JADFTS010000005">
    <property type="protein sequence ID" value="KAF9604364.1"/>
    <property type="molecule type" value="Genomic_DNA"/>
</dbReference>
<dbReference type="GO" id="GO:0019433">
    <property type="term" value="P:triglyceride catabolic process"/>
    <property type="evidence" value="ECO:0007669"/>
    <property type="project" value="TreeGrafter"/>
</dbReference>
<dbReference type="GO" id="GO:0016020">
    <property type="term" value="C:membrane"/>
    <property type="evidence" value="ECO:0007669"/>
    <property type="project" value="TreeGrafter"/>
</dbReference>
<dbReference type="GO" id="GO:0055088">
    <property type="term" value="P:lipid homeostasis"/>
    <property type="evidence" value="ECO:0007669"/>
    <property type="project" value="TreeGrafter"/>
</dbReference>
<evidence type="ECO:0000313" key="1">
    <source>
        <dbReference type="EMBL" id="KAF9604364.1"/>
    </source>
</evidence>
<accession>A0A835HS19</accession>
<sequence length="196" mass="22167">MVSDYTDEFQRLFGLATAWKASLNTINSILIPLRTLLRLIWNRREAFLLSTRNSSLGLRLCMRRFSMVTDTVTHGVLLSLYVDPLKYWTELENTLKRYSGSYKELFQNYLEKDTTPLAGSSVGAIVCAIIASGSSMKEAVEATKVLAEDCRLIGTAFRLGAVLRELVKFLPDDVHTRSNGRVCDKHAFFFITIEQT</sequence>
<keyword evidence="2" id="KW-1185">Reference proteome</keyword>
<dbReference type="AlphaFoldDB" id="A0A835HS19"/>
<proteinExistence type="predicted"/>
<dbReference type="InterPro" id="IPR033562">
    <property type="entry name" value="PLPL"/>
</dbReference>
<dbReference type="Proteomes" id="UP000631114">
    <property type="component" value="Unassembled WGS sequence"/>
</dbReference>
<dbReference type="PANTHER" id="PTHR12406">
    <property type="entry name" value="CALCIUM-INDEPENDENT PHOSPHOLIPASE A2 IPLA2 -RELATED"/>
    <property type="match status" value="1"/>
</dbReference>
<dbReference type="OrthoDB" id="641149at2759"/>
<dbReference type="PANTHER" id="PTHR12406:SF7">
    <property type="entry name" value="PATATIN-LIKE PHOSPHOLIPASE DOMAIN-CONTAINING PROTEIN 4"/>
    <property type="match status" value="1"/>
</dbReference>